<dbReference type="Gene3D" id="2.60.120.10">
    <property type="entry name" value="Jelly Rolls"/>
    <property type="match status" value="5"/>
</dbReference>
<sequence>MRSMARHSGLGASLDRWDQRLSQPVFRLNLPKWMELLLSVPGALMGFPHAFFGPTPLALAAAATPSAIALKSLLLSSALGVGSFYAGLAGWINFTKSTKLLIFLMPGLCLVLSSKLSPEAAYLSTCSLICASLAVAVSIPLKALTDRPRPATNWAEKTRRSALLWPYIEAMCKGGQSREALPSSDAAVMAANAFLLWRFWHHPAAPWVALMFFAFACFGRMYFWAHHCFDVLSGGFLGIMVTLCVLHFHWVSTHHFLLSFLVFLVAVAAMQKRTRHPLMPTPSAQETLWLLQYLKHWKLGPPNAVGQSAALSALERSWLWQEALALFQEFHQADGQRHGGNGVGAALSAMATGTQCKGALQLWQDVQDFLDLRSHLICRNALMTSLGRAARWQLTLHFLQDQNHRRLDPDAVAIGAAVNACQNATKWAQAIHMAMHCGGGNAAAFEAAMSSCERAAQWQAALSTLEVYASSSGLDESSVPTFNAAISACEKAGRWEASLAVLQNLATLQLRRTAVSYNAAISACEREAQWPIAFQLLAEKRSASMQVDRASLGAVISAVAQASWEICLALVVNPEVVGRRPRDIDASSLSAAIMACQRANRWSVALCLHAAEGLLSSTVLQPAAGLFVALACEEAGRSGSNFRGTVWRSFAHQPIAAIDAVMAMEASLPQNVRNLRDGHFWQKVFRVSILQLRGVELEHGVEARDHAGGAEVADFIRGCELRSGEAKWQQCRVMKKIKGCHGLWTPRLANLPSFMSAWEAKVELQLKLDIWVRARITFTPLVMESTGAWESQAACVLHKIATAAALRLGQDRAQVFQTLLQELGVLGRSFRARAVLRRRLAMTDSLDSPSRSASRRPVPDDRSLGQVVGQVGQVARRRSRAESHLSHLSANSGDNGSLQSSLDPFSYQEILADRIRTNFHSDGEMSRSVDSMKFKADSQGRTSRNVRHEAPMTAERALAALQIFKGCRENFINYLASNGEHLMLKPGEFRDLRGHKPGEGQASTAVVVLSGTFRLEISGVCCEELTVGQAFGFADVLAAGSESYSQKSGACTTAAAVSLRAIAKIAEARHPPGSSRSSSIRAPWSCFLLRSSALRRALQEYPSAQVTLQALLQTFRTMDLTKPLLPALQCNDAAKVLLSRSSTRHILCAGENIVNQNKRKYEGVILLLRGTVSLQINGVEARQITDGQVVGEEMLMKVTPKWRYSLCCLTFCDVIILHRRPFLNLVKEAKPPSSSEEGLECQRLAFLLAGPWREEQVIVSLPIFHGFDGNFLSVLPQLMETRVVMPGHKIWEATPEERSLFLLLHGTADEILTTYKKRRASQLTQARLKGGQASEYLVRTSRRTLNQGSCEGGAHMLGLRKAGDIKVMARSIVVVAILHRPVFLYLLHAQNVKIQAPEVLKMLGEDLDIEEEAEEEYPTAESLEACLPILRGLDEAFMASLLRGGSSCFYMEGQQLCPPRILCESLFVVLRGEVWTEMNGIFLEKYCQGQALHILALALGFIPSYESRCIRISEVWALPRKVLMTSLDRYPSMKRILAVLTSMQLSRLTSAGPTEHKEEATPPLVTSPSMAPTSGDFAGPVDLAALALFQGSSTDMLHWIQDNLEPRIFFSDSCLFREGDHSESFYIVCKGAVSLENATSQETCGPGGTFGEAGLLAVSETASVTASSLETSLIQVLHRQVFLKGVASFPAEVEHFDQLAVKLLQSNDALNHVPILEGCSESFKMQLAPKCTTRLLRENECLVQKSSTRGRLCVIRSGSAVVEENRGARTDTKESQGSKSCFGRRLCKWDIVNADLVLGLVPLAPHNVIVDNFCAVTEIQDTDFINILQNFPEEVPTLVSRLSGLWPMEVDQISFFSGMASSNFQRLMKEGEWNMHMAERTVVRQNREGTALHLLCYGLAVRLVDDVILGNPLAQGEVVGRANFLGFTKRYPVTVRTQSVCHFRTMYHSQLVEMLETDFPLREWFELAKVQNYAEYNHAQQKVEIFRAKMRRRTEQAFDKHVRFTRANRNKKQGLIDTKAKRLVEQFLQSTQKRLPESPEERSPCSQRRDVSEDWVALQEAYTMLRRTAATPGNASQSLEGTSAEGQLEQSSTRSGFSGSEQSFQAEEREASKKRSTTGGAASSASSSQVVLRKRLPGTGSWSVSGPGDLRHIKVAIHSFCQAKEKDHLKSRLLRIMRNNYETGTATLEDDDESVSEEEPRRTQEASLGVRPPPRLNAEELQRLDDLLPALPGKDFTSSDTSTSRLGRALHRKFQHLTKVTSRKDARAQVSRSSGVARSVEIR</sequence>
<feature type="transmembrane region" description="Helical" evidence="2">
    <location>
        <begin position="122"/>
        <end position="141"/>
    </location>
</feature>
<dbReference type="InterPro" id="IPR011990">
    <property type="entry name" value="TPR-like_helical_dom_sf"/>
</dbReference>
<feature type="compositionally biased region" description="Low complexity" evidence="1">
    <location>
        <begin position="865"/>
        <end position="874"/>
    </location>
</feature>
<feature type="transmembrane region" description="Helical" evidence="2">
    <location>
        <begin position="68"/>
        <end position="88"/>
    </location>
</feature>
<comment type="caution">
    <text evidence="4">The sequence shown here is derived from an EMBL/GenBank/DDBJ whole genome shotgun (WGS) entry which is preliminary data.</text>
</comment>
<dbReference type="Pfam" id="PF01569">
    <property type="entry name" value="PAP2"/>
    <property type="match status" value="1"/>
</dbReference>
<dbReference type="EMBL" id="CAMXCT010000957">
    <property type="protein sequence ID" value="CAI3985129.1"/>
    <property type="molecule type" value="Genomic_DNA"/>
</dbReference>
<dbReference type="EMBL" id="CAMXCT030000957">
    <property type="protein sequence ID" value="CAL4772441.1"/>
    <property type="molecule type" value="Genomic_DNA"/>
</dbReference>
<protein>
    <submittedName>
        <fullName evidence="6">Pentatricopeptide repeat-containing protein MRL1, chloroplastic (Protein MATURATION OF RBCL 1) (AtMRL1)</fullName>
    </submittedName>
</protein>
<dbReference type="Pfam" id="PF00027">
    <property type="entry name" value="cNMP_binding"/>
    <property type="match status" value="1"/>
</dbReference>
<dbReference type="SUPFAM" id="SSF48317">
    <property type="entry name" value="Acid phosphatase/Vanadium-dependent haloperoxidase"/>
    <property type="match status" value="1"/>
</dbReference>
<dbReference type="EMBL" id="CAMXCT020000957">
    <property type="protein sequence ID" value="CAL1138504.1"/>
    <property type="molecule type" value="Genomic_DNA"/>
</dbReference>
<feature type="region of interest" description="Disordered" evidence="1">
    <location>
        <begin position="2030"/>
        <end position="2051"/>
    </location>
</feature>
<dbReference type="InterPro" id="IPR000326">
    <property type="entry name" value="PAP2/HPO"/>
</dbReference>
<feature type="transmembrane region" description="Helical" evidence="2">
    <location>
        <begin position="206"/>
        <end position="224"/>
    </location>
</feature>
<dbReference type="InterPro" id="IPR050818">
    <property type="entry name" value="KCNH_animal-type"/>
</dbReference>
<keyword evidence="7" id="KW-1185">Reference proteome</keyword>
<feature type="compositionally biased region" description="Polar residues" evidence="1">
    <location>
        <begin position="2071"/>
        <end position="2105"/>
    </location>
</feature>
<feature type="domain" description="Cyclic nucleotide-binding" evidence="3">
    <location>
        <begin position="1855"/>
        <end position="1955"/>
    </location>
</feature>
<dbReference type="CDD" id="cd00038">
    <property type="entry name" value="CAP_ED"/>
    <property type="match status" value="1"/>
</dbReference>
<dbReference type="InterPro" id="IPR000595">
    <property type="entry name" value="cNMP-bd_dom"/>
</dbReference>
<reference evidence="4" key="1">
    <citation type="submission" date="2022-10" db="EMBL/GenBank/DDBJ databases">
        <authorList>
            <person name="Chen Y."/>
            <person name="Dougan E. K."/>
            <person name="Chan C."/>
            <person name="Rhodes N."/>
            <person name="Thang M."/>
        </authorList>
    </citation>
    <scope>NUCLEOTIDE SEQUENCE</scope>
</reference>
<dbReference type="GO" id="GO:0005249">
    <property type="term" value="F:voltage-gated potassium channel activity"/>
    <property type="evidence" value="ECO:0007669"/>
    <property type="project" value="TreeGrafter"/>
</dbReference>
<dbReference type="GO" id="GO:0005886">
    <property type="term" value="C:plasma membrane"/>
    <property type="evidence" value="ECO:0007669"/>
    <property type="project" value="TreeGrafter"/>
</dbReference>
<dbReference type="PANTHER" id="PTHR10217:SF435">
    <property type="entry name" value="POTASSIUM VOLTAGE-GATED CHANNEL PROTEIN EAG"/>
    <property type="match status" value="1"/>
</dbReference>
<gene>
    <name evidence="4" type="ORF">C1SCF055_LOCUS12612</name>
</gene>
<evidence type="ECO:0000313" key="6">
    <source>
        <dbReference type="EMBL" id="CAL4772441.1"/>
    </source>
</evidence>
<accession>A0A9P1FPU2</accession>
<feature type="transmembrane region" description="Helical" evidence="2">
    <location>
        <begin position="231"/>
        <end position="248"/>
    </location>
</feature>
<reference evidence="5" key="2">
    <citation type="submission" date="2024-04" db="EMBL/GenBank/DDBJ databases">
        <authorList>
            <person name="Chen Y."/>
            <person name="Shah S."/>
            <person name="Dougan E. K."/>
            <person name="Thang M."/>
            <person name="Chan C."/>
        </authorList>
    </citation>
    <scope>NUCLEOTIDE SEQUENCE [LARGE SCALE GENOMIC DNA]</scope>
</reference>
<organism evidence="4">
    <name type="scientific">Cladocopium goreaui</name>
    <dbReference type="NCBI Taxonomy" id="2562237"/>
    <lineage>
        <taxon>Eukaryota</taxon>
        <taxon>Sar</taxon>
        <taxon>Alveolata</taxon>
        <taxon>Dinophyceae</taxon>
        <taxon>Suessiales</taxon>
        <taxon>Symbiodiniaceae</taxon>
        <taxon>Cladocopium</taxon>
    </lineage>
</organism>
<feature type="compositionally biased region" description="Low complexity" evidence="1">
    <location>
        <begin position="846"/>
        <end position="856"/>
    </location>
</feature>
<evidence type="ECO:0000313" key="4">
    <source>
        <dbReference type="EMBL" id="CAI3985129.1"/>
    </source>
</evidence>
<evidence type="ECO:0000256" key="1">
    <source>
        <dbReference type="SAM" id="MobiDB-lite"/>
    </source>
</evidence>
<dbReference type="PROSITE" id="PS50042">
    <property type="entry name" value="CNMP_BINDING_3"/>
    <property type="match status" value="2"/>
</dbReference>
<feature type="region of interest" description="Disordered" evidence="1">
    <location>
        <begin position="2185"/>
        <end position="2215"/>
    </location>
</feature>
<dbReference type="Gene3D" id="1.25.40.10">
    <property type="entry name" value="Tetratricopeptide repeat domain"/>
    <property type="match status" value="2"/>
</dbReference>
<feature type="region of interest" description="Disordered" evidence="1">
    <location>
        <begin position="1551"/>
        <end position="1571"/>
    </location>
</feature>
<keyword evidence="2" id="KW-0812">Transmembrane</keyword>
<evidence type="ECO:0000256" key="2">
    <source>
        <dbReference type="SAM" id="Phobius"/>
    </source>
</evidence>
<dbReference type="PANTHER" id="PTHR10217">
    <property type="entry name" value="VOLTAGE AND LIGAND GATED POTASSIUM CHANNEL"/>
    <property type="match status" value="1"/>
</dbReference>
<name>A0A9P1FPU2_9DINO</name>
<feature type="compositionally biased region" description="Basic and acidic residues" evidence="1">
    <location>
        <begin position="2034"/>
        <end position="2051"/>
    </location>
</feature>
<feature type="compositionally biased region" description="Polar residues" evidence="1">
    <location>
        <begin position="886"/>
        <end position="899"/>
    </location>
</feature>
<proteinExistence type="predicted"/>
<feature type="region of interest" description="Disordered" evidence="1">
    <location>
        <begin position="2069"/>
        <end position="2132"/>
    </location>
</feature>
<dbReference type="OrthoDB" id="436485at2759"/>
<feature type="compositionally biased region" description="Acidic residues" evidence="1">
    <location>
        <begin position="2188"/>
        <end position="2197"/>
    </location>
</feature>
<dbReference type="SUPFAM" id="SSF51206">
    <property type="entry name" value="cAMP-binding domain-like"/>
    <property type="match status" value="6"/>
</dbReference>
<dbReference type="CDD" id="cd01610">
    <property type="entry name" value="PAP2_like"/>
    <property type="match status" value="1"/>
</dbReference>
<feature type="domain" description="Cyclic nucleotide-binding" evidence="3">
    <location>
        <begin position="1588"/>
        <end position="1682"/>
    </location>
</feature>
<dbReference type="SMART" id="SM00100">
    <property type="entry name" value="cNMP"/>
    <property type="match status" value="3"/>
</dbReference>
<feature type="region of interest" description="Disordered" evidence="1">
    <location>
        <begin position="846"/>
        <end position="899"/>
    </location>
</feature>
<dbReference type="Gene3D" id="1.20.144.10">
    <property type="entry name" value="Phosphatidic acid phosphatase type 2/haloperoxidase"/>
    <property type="match status" value="1"/>
</dbReference>
<dbReference type="InterPro" id="IPR036938">
    <property type="entry name" value="PAP2/HPO_sf"/>
</dbReference>
<dbReference type="Proteomes" id="UP001152797">
    <property type="component" value="Unassembled WGS sequence"/>
</dbReference>
<evidence type="ECO:0000313" key="7">
    <source>
        <dbReference type="Proteomes" id="UP001152797"/>
    </source>
</evidence>
<dbReference type="GO" id="GO:0042391">
    <property type="term" value="P:regulation of membrane potential"/>
    <property type="evidence" value="ECO:0007669"/>
    <property type="project" value="TreeGrafter"/>
</dbReference>
<dbReference type="InterPro" id="IPR018490">
    <property type="entry name" value="cNMP-bd_dom_sf"/>
</dbReference>
<feature type="transmembrane region" description="Helical" evidence="2">
    <location>
        <begin position="36"/>
        <end position="62"/>
    </location>
</feature>
<dbReference type="InterPro" id="IPR014710">
    <property type="entry name" value="RmlC-like_jellyroll"/>
</dbReference>
<keyword evidence="2" id="KW-1133">Transmembrane helix</keyword>
<evidence type="ECO:0000259" key="3">
    <source>
        <dbReference type="PROSITE" id="PS50042"/>
    </source>
</evidence>
<evidence type="ECO:0000313" key="5">
    <source>
        <dbReference type="EMBL" id="CAL1138504.1"/>
    </source>
</evidence>
<feature type="compositionally biased region" description="Low complexity" evidence="1">
    <location>
        <begin position="2117"/>
        <end position="2128"/>
    </location>
</feature>
<feature type="region of interest" description="Disordered" evidence="1">
    <location>
        <begin position="2258"/>
        <end position="2283"/>
    </location>
</feature>
<keyword evidence="2" id="KW-0472">Membrane</keyword>